<proteinExistence type="predicted"/>
<accession>A0ACB8I177</accession>
<comment type="caution">
    <text evidence="1">The sequence shown here is derived from an EMBL/GenBank/DDBJ whole genome shotgun (WGS) entry which is preliminary data.</text>
</comment>
<dbReference type="Proteomes" id="UP000829398">
    <property type="component" value="Chromosome 9"/>
</dbReference>
<gene>
    <name evidence="1" type="ORF">KPL71_026488</name>
</gene>
<name>A0ACB8I177_CITSI</name>
<organism evidence="1 2">
    <name type="scientific">Citrus sinensis</name>
    <name type="common">Sweet orange</name>
    <name type="synonym">Citrus aurantium var. sinensis</name>
    <dbReference type="NCBI Taxonomy" id="2711"/>
    <lineage>
        <taxon>Eukaryota</taxon>
        <taxon>Viridiplantae</taxon>
        <taxon>Streptophyta</taxon>
        <taxon>Embryophyta</taxon>
        <taxon>Tracheophyta</taxon>
        <taxon>Spermatophyta</taxon>
        <taxon>Magnoliopsida</taxon>
        <taxon>eudicotyledons</taxon>
        <taxon>Gunneridae</taxon>
        <taxon>Pentapetalae</taxon>
        <taxon>rosids</taxon>
        <taxon>malvids</taxon>
        <taxon>Sapindales</taxon>
        <taxon>Rutaceae</taxon>
        <taxon>Aurantioideae</taxon>
        <taxon>Citrus</taxon>
    </lineage>
</organism>
<evidence type="ECO:0000313" key="1">
    <source>
        <dbReference type="EMBL" id="KAH9680257.1"/>
    </source>
</evidence>
<sequence length="309" mass="36593">MKICWGLISSTESLWIKVLRTKYGISSLYLQADLPSTNCSYLWRSVSKLLNKTLKGAGWSISNGKETRFWWDYWTTKTHSLIDYAIVPVREDILHGKVADFSFNSRLPNHILLKVASIQPPRLERGHDQIFWSTSNTGNFTVRSAYHYLAGSRHEDKDSSWLLAWRWNGPQAICVFISIVLHDRLKTKRELMRRHFASNGYCDRCGLDLESTLRVLRDCPMAQRIWNHFVLRSFQVDFYSKPLKEWIIYNIQSKEQYEWNLDWSCIFGFTIWRLWYWRNKFQFDRVYVDSKYVTQESGHNDAGRGKSTC</sequence>
<protein>
    <submittedName>
        <fullName evidence="1">Ribonuclease H protein</fullName>
    </submittedName>
</protein>
<dbReference type="EMBL" id="CM039178">
    <property type="protein sequence ID" value="KAH9680257.1"/>
    <property type="molecule type" value="Genomic_DNA"/>
</dbReference>
<evidence type="ECO:0000313" key="2">
    <source>
        <dbReference type="Proteomes" id="UP000829398"/>
    </source>
</evidence>
<reference evidence="2" key="1">
    <citation type="journal article" date="2023" name="Hortic. Res.">
        <title>A chromosome-level phased genome enabling allele-level studies in sweet orange: a case study on citrus Huanglongbing tolerance.</title>
        <authorList>
            <person name="Wu B."/>
            <person name="Yu Q."/>
            <person name="Deng Z."/>
            <person name="Duan Y."/>
            <person name="Luo F."/>
            <person name="Gmitter F. Jr."/>
        </authorList>
    </citation>
    <scope>NUCLEOTIDE SEQUENCE [LARGE SCALE GENOMIC DNA]</scope>
    <source>
        <strain evidence="2">cv. Valencia</strain>
    </source>
</reference>
<keyword evidence="2" id="KW-1185">Reference proteome</keyword>